<keyword evidence="1" id="KW-0378">Hydrolase</keyword>
<accession>A0ABS7G267</accession>
<dbReference type="Gene3D" id="3.30.565.10">
    <property type="entry name" value="Histidine kinase-like ATPase, C-terminal domain"/>
    <property type="match status" value="1"/>
</dbReference>
<dbReference type="Gene3D" id="3.60.40.10">
    <property type="entry name" value="PPM-type phosphatase domain"/>
    <property type="match status" value="1"/>
</dbReference>
<feature type="region of interest" description="Disordered" evidence="2">
    <location>
        <begin position="91"/>
        <end position="116"/>
    </location>
</feature>
<dbReference type="Proteomes" id="UP000774570">
    <property type="component" value="Unassembled WGS sequence"/>
</dbReference>
<dbReference type="InterPro" id="IPR036457">
    <property type="entry name" value="PPM-type-like_dom_sf"/>
</dbReference>
<evidence type="ECO:0000256" key="2">
    <source>
        <dbReference type="SAM" id="MobiDB-lite"/>
    </source>
</evidence>
<evidence type="ECO:0000256" key="1">
    <source>
        <dbReference type="ARBA" id="ARBA00022801"/>
    </source>
</evidence>
<dbReference type="SUPFAM" id="SSF81606">
    <property type="entry name" value="PP2C-like"/>
    <property type="match status" value="1"/>
</dbReference>
<dbReference type="InterPro" id="IPR036890">
    <property type="entry name" value="HATPase_C_sf"/>
</dbReference>
<gene>
    <name evidence="4" type="ORF">K1Y72_30825</name>
</gene>
<feature type="region of interest" description="Disordered" evidence="2">
    <location>
        <begin position="1"/>
        <end position="22"/>
    </location>
</feature>
<dbReference type="SUPFAM" id="SSF55781">
    <property type="entry name" value="GAF domain-like"/>
    <property type="match status" value="2"/>
</dbReference>
<organism evidence="4 5">
    <name type="scientific">Actinomadura parmotrematis</name>
    <dbReference type="NCBI Taxonomy" id="2864039"/>
    <lineage>
        <taxon>Bacteria</taxon>
        <taxon>Bacillati</taxon>
        <taxon>Actinomycetota</taxon>
        <taxon>Actinomycetes</taxon>
        <taxon>Streptosporangiales</taxon>
        <taxon>Thermomonosporaceae</taxon>
        <taxon>Actinomadura</taxon>
    </lineage>
</organism>
<dbReference type="RefSeq" id="WP_220170031.1">
    <property type="nucleotide sequence ID" value="NZ_JAIBOA010000026.1"/>
</dbReference>
<reference evidence="4 5" key="1">
    <citation type="submission" date="2021-07" db="EMBL/GenBank/DDBJ databases">
        <title>Actinomadura sp. PM05-2 isolated from lichen.</title>
        <authorList>
            <person name="Somphong A."/>
            <person name="Phongsopitanun W."/>
            <person name="Tanasupawat S."/>
            <person name="Peongsungnone V."/>
        </authorList>
    </citation>
    <scope>NUCLEOTIDE SEQUENCE [LARGE SCALE GENOMIC DNA]</scope>
    <source>
        <strain evidence="4 5">PM05-2</strain>
    </source>
</reference>
<dbReference type="SMART" id="SM00331">
    <property type="entry name" value="PP2C_SIG"/>
    <property type="match status" value="1"/>
</dbReference>
<feature type="domain" description="PPM-type phosphatase" evidence="3">
    <location>
        <begin position="479"/>
        <end position="694"/>
    </location>
</feature>
<name>A0ABS7G267_9ACTN</name>
<dbReference type="Pfam" id="PF07228">
    <property type="entry name" value="SpoIIE"/>
    <property type="match status" value="1"/>
</dbReference>
<sequence length="695" mass="72665">MKHIFSQGAAVPDAHRSSAVYPPDGASVPAARAFVRSTLTGWSVPAERAEDAVLLAGELMDGAVRHSGTEIELTCALDRPGGLVRVQVRDLPPRAEPGSPARGGPGEAWAERPGGPSLTRALAERWGVTYSAADRTVWFELGAERPAAPADVPPPHAPAAPLLPAGAPPLGRLADHVVQWLRVGAHADVACVLAGGRGGARVLAAATAGGAAFDAAGIEPLAGAWLEHAGLVAAPPGGPYRSVAAIPLRDEGRRLGLLVVAAVAERRFDESALTRLRYAAEALTPVLARENDQVTRRGYRDWLGFLNEAGEMLAGTLDEELVLALAGQLYVPRVAEWCALYLEDAAGGARLAHVWHADEQRIAGLRRLLEDAPPPLPHHVREPRPWPGLAGLDGPGRRLAGPCVLELPLFGRDAPLGAVLLGCPDESGLPGELVGLAADLGTRVAQALRNARRYGAQASTSRILQRSLLPSQLPQVPGVDYDIVYLPAGEDAAAGGDFYDVFAAGADRWRFMLGDVCGTGPEAAAVTGVVRHTLRALSREGHDPARALDRLNDMLVDDAERLLTMLHGELCPAADGGARLTLAVAGHPLPLLLRGGLVAPLGTSQMLLGALPSSGYRLDLADLRSGDVLLCVTDGVTERRDGDRLLDDAGGLADILAACPATGPDAVTRHVCDRVRAFGGGPLTDDMAILALHVH</sequence>
<dbReference type="InterPro" id="IPR052016">
    <property type="entry name" value="Bact_Sigma-Reg"/>
</dbReference>
<comment type="caution">
    <text evidence="4">The sequence shown here is derived from an EMBL/GenBank/DDBJ whole genome shotgun (WGS) entry which is preliminary data.</text>
</comment>
<keyword evidence="5" id="KW-1185">Reference proteome</keyword>
<protein>
    <submittedName>
        <fullName evidence="4">SpoIIE family protein phosphatase</fullName>
    </submittedName>
</protein>
<evidence type="ECO:0000313" key="4">
    <source>
        <dbReference type="EMBL" id="MBW8486798.1"/>
    </source>
</evidence>
<proteinExistence type="predicted"/>
<dbReference type="EMBL" id="JAIBOA010000026">
    <property type="protein sequence ID" value="MBW8486798.1"/>
    <property type="molecule type" value="Genomic_DNA"/>
</dbReference>
<dbReference type="PANTHER" id="PTHR43156">
    <property type="entry name" value="STAGE II SPORULATION PROTEIN E-RELATED"/>
    <property type="match status" value="1"/>
</dbReference>
<evidence type="ECO:0000313" key="5">
    <source>
        <dbReference type="Proteomes" id="UP000774570"/>
    </source>
</evidence>
<dbReference type="InterPro" id="IPR001932">
    <property type="entry name" value="PPM-type_phosphatase-like_dom"/>
</dbReference>
<evidence type="ECO:0000259" key="3">
    <source>
        <dbReference type="SMART" id="SM00331"/>
    </source>
</evidence>
<dbReference type="PANTHER" id="PTHR43156:SF2">
    <property type="entry name" value="STAGE II SPORULATION PROTEIN E"/>
    <property type="match status" value="1"/>
</dbReference>